<feature type="chain" id="PRO_5032420210" evidence="2">
    <location>
        <begin position="23"/>
        <end position="134"/>
    </location>
</feature>
<name>A0A816YKY2_BRANA</name>
<proteinExistence type="predicted"/>
<dbReference type="EMBL" id="HG994361">
    <property type="protein sequence ID" value="CAF2162467.1"/>
    <property type="molecule type" value="Genomic_DNA"/>
</dbReference>
<keyword evidence="1" id="KW-0812">Transmembrane</keyword>
<feature type="non-terminal residue" evidence="3">
    <location>
        <position position="1"/>
    </location>
</feature>
<organism evidence="3">
    <name type="scientific">Brassica napus</name>
    <name type="common">Rape</name>
    <dbReference type="NCBI Taxonomy" id="3708"/>
    <lineage>
        <taxon>Eukaryota</taxon>
        <taxon>Viridiplantae</taxon>
        <taxon>Streptophyta</taxon>
        <taxon>Embryophyta</taxon>
        <taxon>Tracheophyta</taxon>
        <taxon>Spermatophyta</taxon>
        <taxon>Magnoliopsida</taxon>
        <taxon>eudicotyledons</taxon>
        <taxon>Gunneridae</taxon>
        <taxon>Pentapetalae</taxon>
        <taxon>rosids</taxon>
        <taxon>malvids</taxon>
        <taxon>Brassicales</taxon>
        <taxon>Brassicaceae</taxon>
        <taxon>Brassiceae</taxon>
        <taxon>Brassica</taxon>
    </lineage>
</organism>
<evidence type="ECO:0000313" key="3">
    <source>
        <dbReference type="EMBL" id="CAF2162467.1"/>
    </source>
</evidence>
<dbReference type="Proteomes" id="UP001295469">
    <property type="component" value="Chromosome A07"/>
</dbReference>
<feature type="signal peptide" evidence="2">
    <location>
        <begin position="1"/>
        <end position="22"/>
    </location>
</feature>
<accession>A0A816YKY2</accession>
<keyword evidence="2" id="KW-0732">Signal</keyword>
<keyword evidence="1" id="KW-1133">Transmembrane helix</keyword>
<protein>
    <submittedName>
        <fullName evidence="3">(rape) hypothetical protein</fullName>
    </submittedName>
</protein>
<gene>
    <name evidence="3" type="ORF">DARMORV10_A07P15110.1</name>
</gene>
<reference evidence="3" key="1">
    <citation type="submission" date="2021-01" db="EMBL/GenBank/DDBJ databases">
        <authorList>
            <consortium name="Genoscope - CEA"/>
            <person name="William W."/>
        </authorList>
    </citation>
    <scope>NUCLEOTIDE SEQUENCE</scope>
</reference>
<keyword evidence="1" id="KW-0472">Membrane</keyword>
<dbReference type="AlphaFoldDB" id="A0A816YKY2"/>
<evidence type="ECO:0000256" key="2">
    <source>
        <dbReference type="SAM" id="SignalP"/>
    </source>
</evidence>
<sequence>VGLELSWLLHWFGLLSHVSVHASESGVEGIRSLSLTLRSDRDLFLSQASNRCFKSSSLRLRRIRFVDRKINFSFVFPVLVALDYQLFGPFTIGGFSIGGLIKAYLHRLSKVLILSPHAICSISILDLFYLFMMF</sequence>
<evidence type="ECO:0000256" key="1">
    <source>
        <dbReference type="SAM" id="Phobius"/>
    </source>
</evidence>
<feature type="transmembrane region" description="Helical" evidence="1">
    <location>
        <begin position="112"/>
        <end position="132"/>
    </location>
</feature>